<gene>
    <name evidence="2" type="ORF">GBAR_LOCUS13856</name>
</gene>
<dbReference type="SUPFAM" id="SSF53474">
    <property type="entry name" value="alpha/beta-Hydrolases"/>
    <property type="match status" value="1"/>
</dbReference>
<dbReference type="InterPro" id="IPR029058">
    <property type="entry name" value="AB_hydrolase_fold"/>
</dbReference>
<sequence>MPYANVNGINLYYEDYGPRSGPAVILTPGGRNDTNGLRPIAALLSAHCRVILHDRRNCGKSDVVIDDEPSEQHSWAKEMADLLLQLGAAPAYAVGGSAGSRTSLTMAALRPEVVKGVFVWEVSGGPNSAAETAPNYYGQLITAAQQGGMPAVAATEYFAQRIKDNPANEEKLLSMDPSEFIAIMSQWRDTYSVPNPVGELTEAQLAGIACPVVLFEGNTPDEVHHKSAAESAHRLIPNSELRPSAWTHEEWDIIGQHDHTFPGIAATNRYHMKATFYSAQLLEFITKVEAMEPATVG</sequence>
<feature type="domain" description="AB hydrolase-1" evidence="1">
    <location>
        <begin position="22"/>
        <end position="118"/>
    </location>
</feature>
<evidence type="ECO:0000313" key="3">
    <source>
        <dbReference type="Proteomes" id="UP001174909"/>
    </source>
</evidence>
<reference evidence="2" key="1">
    <citation type="submission" date="2023-03" db="EMBL/GenBank/DDBJ databases">
        <authorList>
            <person name="Steffen K."/>
            <person name="Cardenas P."/>
        </authorList>
    </citation>
    <scope>NUCLEOTIDE SEQUENCE</scope>
</reference>
<dbReference type="PANTHER" id="PTHR43798:SF33">
    <property type="entry name" value="HYDROLASE, PUTATIVE (AFU_ORTHOLOGUE AFUA_2G14860)-RELATED"/>
    <property type="match status" value="1"/>
</dbReference>
<dbReference type="InterPro" id="IPR000073">
    <property type="entry name" value="AB_hydrolase_1"/>
</dbReference>
<accession>A0AA35S8A1</accession>
<dbReference type="GO" id="GO:0016020">
    <property type="term" value="C:membrane"/>
    <property type="evidence" value="ECO:0007669"/>
    <property type="project" value="TreeGrafter"/>
</dbReference>
<keyword evidence="2" id="KW-0378">Hydrolase</keyword>
<keyword evidence="3" id="KW-1185">Reference proteome</keyword>
<dbReference type="GO" id="GO:0016787">
    <property type="term" value="F:hydrolase activity"/>
    <property type="evidence" value="ECO:0007669"/>
    <property type="project" value="UniProtKB-KW"/>
</dbReference>
<dbReference type="AlphaFoldDB" id="A0AA35S8A1"/>
<dbReference type="PANTHER" id="PTHR43798">
    <property type="entry name" value="MONOACYLGLYCEROL LIPASE"/>
    <property type="match status" value="1"/>
</dbReference>
<comment type="caution">
    <text evidence="2">The sequence shown here is derived from an EMBL/GenBank/DDBJ whole genome shotgun (WGS) entry which is preliminary data.</text>
</comment>
<dbReference type="Pfam" id="PF00561">
    <property type="entry name" value="Abhydrolase_1"/>
    <property type="match status" value="1"/>
</dbReference>
<dbReference type="Proteomes" id="UP001174909">
    <property type="component" value="Unassembled WGS sequence"/>
</dbReference>
<evidence type="ECO:0000313" key="2">
    <source>
        <dbReference type="EMBL" id="CAI8023751.1"/>
    </source>
</evidence>
<name>A0AA35S8A1_GEOBA</name>
<proteinExistence type="predicted"/>
<evidence type="ECO:0000259" key="1">
    <source>
        <dbReference type="Pfam" id="PF00561"/>
    </source>
</evidence>
<dbReference type="EMBL" id="CASHTH010002030">
    <property type="protein sequence ID" value="CAI8023751.1"/>
    <property type="molecule type" value="Genomic_DNA"/>
</dbReference>
<dbReference type="Gene3D" id="3.40.50.1820">
    <property type="entry name" value="alpha/beta hydrolase"/>
    <property type="match status" value="1"/>
</dbReference>
<organism evidence="2 3">
    <name type="scientific">Geodia barretti</name>
    <name type="common">Barrett's horny sponge</name>
    <dbReference type="NCBI Taxonomy" id="519541"/>
    <lineage>
        <taxon>Eukaryota</taxon>
        <taxon>Metazoa</taxon>
        <taxon>Porifera</taxon>
        <taxon>Demospongiae</taxon>
        <taxon>Heteroscleromorpha</taxon>
        <taxon>Tetractinellida</taxon>
        <taxon>Astrophorina</taxon>
        <taxon>Geodiidae</taxon>
        <taxon>Geodia</taxon>
    </lineage>
</organism>
<dbReference type="InterPro" id="IPR050266">
    <property type="entry name" value="AB_hydrolase_sf"/>
</dbReference>
<protein>
    <submittedName>
        <fullName evidence="2">Uncharacterized hydrolase SAV2581</fullName>
    </submittedName>
</protein>